<dbReference type="EMBL" id="CP022572">
    <property type="protein sequence ID" value="AZU60937.1"/>
    <property type="molecule type" value="Genomic_DNA"/>
</dbReference>
<sequence length="409" mass="47527">MLGERIREIRKSRKMTLEALAGEELTKGMLSLIENNKANPSMESLAYIARRLGVEVSELLEDVSSQKLREVLDEAEKLYNKEIAIGEKSDKFKVLIALIEPYCENLSQGYESARLLEIYSRSLYQEKQDGWQELSQKAADMYDEMKLTAKRASIGIFWAMEKFVEHDYVESLKILLRERNHIETKHHFIDPMTRVDLDYNEAILHFAVGDSEAAAVVMENAIHFSKEHRIFYRIDDLYRLAAAHGLMMRDKQQQEHYVSKLRQYGDFAEDRQSIIFYDLFQALSFNSEGWESAKALEICDKYLTNPQTELAYRYWFLLEKGKSLFGMKSYQEALACFENVKIPAYAHHPYDLSLFYIKDSYKALCQIELGNLSDALESAKEAVDNFKSMPHTPYKDFANDIYKKVSATM</sequence>
<dbReference type="GO" id="GO:0003700">
    <property type="term" value="F:DNA-binding transcription factor activity"/>
    <property type="evidence" value="ECO:0007669"/>
    <property type="project" value="TreeGrafter"/>
</dbReference>
<reference evidence="3 4" key="1">
    <citation type="submission" date="2017-07" db="EMBL/GenBank/DDBJ databases">
        <title>The complete genome sequence of Bacillus mesonae strain H20-5, an efficient strain improving plant abiotic stress resistance.</title>
        <authorList>
            <person name="Kim S.Y."/>
            <person name="Song H."/>
            <person name="Sang M.K."/>
            <person name="Weon H.-Y."/>
            <person name="Song J."/>
        </authorList>
    </citation>
    <scope>NUCLEOTIDE SEQUENCE [LARGE SCALE GENOMIC DNA]</scope>
    <source>
        <strain evidence="3 4">H20-5</strain>
    </source>
</reference>
<dbReference type="RefSeq" id="WP_066393860.1">
    <property type="nucleotide sequence ID" value="NZ_CP022572.1"/>
</dbReference>
<evidence type="ECO:0000256" key="1">
    <source>
        <dbReference type="ARBA" id="ARBA00023125"/>
    </source>
</evidence>
<dbReference type="InterPro" id="IPR010982">
    <property type="entry name" value="Lambda_DNA-bd_dom_sf"/>
</dbReference>
<dbReference type="PANTHER" id="PTHR46797:SF1">
    <property type="entry name" value="METHYLPHOSPHONATE SYNTHASE"/>
    <property type="match status" value="1"/>
</dbReference>
<protein>
    <submittedName>
        <fullName evidence="3">Transcriptional regulator</fullName>
    </submittedName>
</protein>
<evidence type="ECO:0000313" key="4">
    <source>
        <dbReference type="Proteomes" id="UP000282892"/>
    </source>
</evidence>
<evidence type="ECO:0000313" key="3">
    <source>
        <dbReference type="EMBL" id="AZU60937.1"/>
    </source>
</evidence>
<dbReference type="KEGG" id="nmk:CHR53_06460"/>
<dbReference type="PANTHER" id="PTHR46797">
    <property type="entry name" value="HTH-TYPE TRANSCRIPTIONAL REGULATOR"/>
    <property type="match status" value="1"/>
</dbReference>
<dbReference type="InterPro" id="IPR050807">
    <property type="entry name" value="TransReg_Diox_bact_type"/>
</dbReference>
<dbReference type="SUPFAM" id="SSF47413">
    <property type="entry name" value="lambda repressor-like DNA-binding domains"/>
    <property type="match status" value="1"/>
</dbReference>
<proteinExistence type="predicted"/>
<accession>A0A3Q9QTD3</accession>
<dbReference type="InterPro" id="IPR011990">
    <property type="entry name" value="TPR-like_helical_dom_sf"/>
</dbReference>
<organism evidence="3 4">
    <name type="scientific">Neobacillus mesonae</name>
    <dbReference type="NCBI Taxonomy" id="1193713"/>
    <lineage>
        <taxon>Bacteria</taxon>
        <taxon>Bacillati</taxon>
        <taxon>Bacillota</taxon>
        <taxon>Bacilli</taxon>
        <taxon>Bacillales</taxon>
        <taxon>Bacillaceae</taxon>
        <taxon>Neobacillus</taxon>
    </lineage>
</organism>
<dbReference type="GO" id="GO:0005829">
    <property type="term" value="C:cytosol"/>
    <property type="evidence" value="ECO:0007669"/>
    <property type="project" value="TreeGrafter"/>
</dbReference>
<dbReference type="Gene3D" id="1.25.40.10">
    <property type="entry name" value="Tetratricopeptide repeat domain"/>
    <property type="match status" value="2"/>
</dbReference>
<evidence type="ECO:0000259" key="2">
    <source>
        <dbReference type="PROSITE" id="PS50943"/>
    </source>
</evidence>
<feature type="domain" description="HTH cro/C1-type" evidence="2">
    <location>
        <begin position="6"/>
        <end position="59"/>
    </location>
</feature>
<dbReference type="SUPFAM" id="SSF48452">
    <property type="entry name" value="TPR-like"/>
    <property type="match status" value="1"/>
</dbReference>
<dbReference type="InterPro" id="IPR001387">
    <property type="entry name" value="Cro/C1-type_HTH"/>
</dbReference>
<dbReference type="GO" id="GO:0003677">
    <property type="term" value="F:DNA binding"/>
    <property type="evidence" value="ECO:0007669"/>
    <property type="project" value="UniProtKB-KW"/>
</dbReference>
<dbReference type="OrthoDB" id="290878at2"/>
<name>A0A3Q9QTD3_9BACI</name>
<dbReference type="Pfam" id="PF12844">
    <property type="entry name" value="HTH_19"/>
    <property type="match status" value="1"/>
</dbReference>
<keyword evidence="4" id="KW-1185">Reference proteome</keyword>
<keyword evidence="1" id="KW-0238">DNA-binding</keyword>
<dbReference type="SMART" id="SM00530">
    <property type="entry name" value="HTH_XRE"/>
    <property type="match status" value="1"/>
</dbReference>
<dbReference type="STRING" id="1193713.GCA_001636315_03825"/>
<dbReference type="PROSITE" id="PS50943">
    <property type="entry name" value="HTH_CROC1"/>
    <property type="match status" value="1"/>
</dbReference>
<gene>
    <name evidence="3" type="ORF">CHR53_06460</name>
</gene>
<dbReference type="AlphaFoldDB" id="A0A3Q9QTD3"/>
<dbReference type="Proteomes" id="UP000282892">
    <property type="component" value="Chromosome"/>
</dbReference>
<dbReference type="CDD" id="cd00093">
    <property type="entry name" value="HTH_XRE"/>
    <property type="match status" value="1"/>
</dbReference>